<evidence type="ECO:0000313" key="5">
    <source>
        <dbReference type="EMBL" id="UYU92964.1"/>
    </source>
</evidence>
<dbReference type="EMBL" id="CP083685">
    <property type="protein sequence ID" value="UYU92964.1"/>
    <property type="molecule type" value="Genomic_DNA"/>
</dbReference>
<feature type="transmembrane region" description="Helical" evidence="1">
    <location>
        <begin position="199"/>
        <end position="220"/>
    </location>
</feature>
<evidence type="ECO:0000313" key="3">
    <source>
        <dbReference type="EMBL" id="KAB4452298.1"/>
    </source>
</evidence>
<keyword evidence="1" id="KW-0812">Transmembrane</keyword>
<dbReference type="EMBL" id="WCSY01000009">
    <property type="protein sequence ID" value="KAB4313357.1"/>
    <property type="molecule type" value="Genomic_DNA"/>
</dbReference>
<dbReference type="Proteomes" id="UP000436858">
    <property type="component" value="Unassembled WGS sequence"/>
</dbReference>
<accession>A0A0P0FDH3</accession>
<keyword evidence="1" id="KW-1133">Transmembrane helix</keyword>
<dbReference type="Proteomes" id="UP000460317">
    <property type="component" value="Unassembled WGS sequence"/>
</dbReference>
<sequence length="233" mass="26025">MDTVVLVLMLLTAFNFLLKQTFWKLIAVGIITAICAVFAGLMWPYAIEQSKTQIANWLSNQPLMLDTSVLLSVEVCIQMAYAMLAVHVANDYPVKPRMILMYRFLRWFPGLLIFPVLFSGLVYLIFAFPGTSFQTIAWSYAAFILAAIPCGRFILLYLLPEKELRLELFFLTNALVAVLGIVATVNGKTSAAGVSEIDWKALTGVIVIALAGGILGLLWWNIRNRNKEKSVKQ</sequence>
<dbReference type="KEGG" id="btho:Btheta7330_01991"/>
<dbReference type="RefSeq" id="WP_011107294.1">
    <property type="nucleotide sequence ID" value="NZ_BQNN01000001.1"/>
</dbReference>
<dbReference type="GeneID" id="60926453"/>
<evidence type="ECO:0000313" key="6">
    <source>
        <dbReference type="Proteomes" id="UP000436858"/>
    </source>
</evidence>
<feature type="transmembrane region" description="Helical" evidence="1">
    <location>
        <begin position="138"/>
        <end position="159"/>
    </location>
</feature>
<evidence type="ECO:0000313" key="7">
    <source>
        <dbReference type="Proteomes" id="UP000440614"/>
    </source>
</evidence>
<evidence type="ECO:0000313" key="4">
    <source>
        <dbReference type="EMBL" id="KAB4479717.1"/>
    </source>
</evidence>
<evidence type="ECO:0008006" key="9">
    <source>
        <dbReference type="Google" id="ProtNLM"/>
    </source>
</evidence>
<protein>
    <recommendedName>
        <fullName evidence="9">Transmembrane protein</fullName>
    </recommendedName>
</protein>
<dbReference type="AlphaFoldDB" id="A0A0P0FDH3"/>
<gene>
    <name evidence="4" type="ORF">GAN91_17495</name>
    <name evidence="3" type="ORF">GAN93_11900</name>
    <name evidence="2" type="ORF">GAO51_10740</name>
    <name evidence="5" type="ORF">KQP74_10065</name>
</gene>
<feature type="transmembrane region" description="Helical" evidence="1">
    <location>
        <begin position="104"/>
        <end position="126"/>
    </location>
</feature>
<evidence type="ECO:0000313" key="8">
    <source>
        <dbReference type="Proteomes" id="UP000460317"/>
    </source>
</evidence>
<evidence type="ECO:0000256" key="1">
    <source>
        <dbReference type="SAM" id="Phobius"/>
    </source>
</evidence>
<dbReference type="Proteomes" id="UP001162960">
    <property type="component" value="Chromosome"/>
</dbReference>
<keyword evidence="1" id="KW-0472">Membrane</keyword>
<reference evidence="5" key="2">
    <citation type="submission" date="2021-06" db="EMBL/GenBank/DDBJ databases">
        <title>Interrogation of the integrated mobile genetic elements in gut-associated Bacteroides with a consensus prediction approach.</title>
        <authorList>
            <person name="Campbell D.E."/>
            <person name="Leigh J.R."/>
            <person name="Kim T."/>
            <person name="England W."/>
            <person name="Whitaker R.J."/>
            <person name="Degnan P.H."/>
        </authorList>
    </citation>
    <scope>NUCLEOTIDE SEQUENCE</scope>
    <source>
        <strain evidence="5">VPI-3443</strain>
    </source>
</reference>
<dbReference type="Proteomes" id="UP000440614">
    <property type="component" value="Unassembled WGS sequence"/>
</dbReference>
<name>A0A0P0FDH3_BACT4</name>
<proteinExistence type="predicted"/>
<dbReference type="EMBL" id="WCRY01000017">
    <property type="protein sequence ID" value="KAB4479717.1"/>
    <property type="molecule type" value="Genomic_DNA"/>
</dbReference>
<feature type="transmembrane region" description="Helical" evidence="1">
    <location>
        <begin position="25"/>
        <end position="46"/>
    </location>
</feature>
<feature type="transmembrane region" description="Helical" evidence="1">
    <location>
        <begin position="166"/>
        <end position="187"/>
    </location>
</feature>
<evidence type="ECO:0000313" key="2">
    <source>
        <dbReference type="EMBL" id="KAB4313357.1"/>
    </source>
</evidence>
<dbReference type="EMBL" id="WCSB01000009">
    <property type="protein sequence ID" value="KAB4452298.1"/>
    <property type="molecule type" value="Genomic_DNA"/>
</dbReference>
<reference evidence="6 7" key="1">
    <citation type="journal article" date="2019" name="Nat. Med.">
        <title>A library of human gut bacterial isolates paired with longitudinal multiomics data enables mechanistic microbiome research.</title>
        <authorList>
            <person name="Poyet M."/>
            <person name="Groussin M."/>
            <person name="Gibbons S.M."/>
            <person name="Avila-Pacheco J."/>
            <person name="Jiang X."/>
            <person name="Kearney S.M."/>
            <person name="Perrotta A.R."/>
            <person name="Berdy B."/>
            <person name="Zhao S."/>
            <person name="Lieberman T.D."/>
            <person name="Swanson P.K."/>
            <person name="Smith M."/>
            <person name="Roesemann S."/>
            <person name="Alexander J.E."/>
            <person name="Rich S.A."/>
            <person name="Livny J."/>
            <person name="Vlamakis H."/>
            <person name="Clish C."/>
            <person name="Bullock K."/>
            <person name="Deik A."/>
            <person name="Scott J."/>
            <person name="Pierce K.A."/>
            <person name="Xavier R.J."/>
            <person name="Alm E.J."/>
        </authorList>
    </citation>
    <scope>NUCLEOTIDE SEQUENCE [LARGE SCALE GENOMIC DNA]</scope>
    <source>
        <strain evidence="4 6">BIOML-A162</strain>
        <strain evidence="3 8">BIOML-A165</strain>
        <strain evidence="2 7">BIOML-A188</strain>
    </source>
</reference>
<dbReference type="OMA" id="MILVCFN"/>
<organism evidence="4 6">
    <name type="scientific">Bacteroides thetaiotaomicron</name>
    <dbReference type="NCBI Taxonomy" id="818"/>
    <lineage>
        <taxon>Bacteria</taxon>
        <taxon>Pseudomonadati</taxon>
        <taxon>Bacteroidota</taxon>
        <taxon>Bacteroidia</taxon>
        <taxon>Bacteroidales</taxon>
        <taxon>Bacteroidaceae</taxon>
        <taxon>Bacteroides</taxon>
    </lineage>
</organism>
<dbReference type="DNASU" id="1074596"/>